<name>A0A1L3ZT46_9SPHN</name>
<dbReference type="Proteomes" id="UP000182063">
    <property type="component" value="Chromosome"/>
</dbReference>
<dbReference type="PROSITE" id="PS50983">
    <property type="entry name" value="FE_B12_PBP"/>
    <property type="match status" value="1"/>
</dbReference>
<keyword evidence="1" id="KW-0732">Signal</keyword>
<gene>
    <name evidence="3" type="ORF">BSL82_05315</name>
</gene>
<feature type="domain" description="Fe/B12 periplasmic-binding" evidence="2">
    <location>
        <begin position="26"/>
        <end position="279"/>
    </location>
</feature>
<accession>A0A1L3ZT46</accession>
<dbReference type="InterPro" id="IPR002491">
    <property type="entry name" value="ABC_transptr_periplasmic_BD"/>
</dbReference>
<reference evidence="4" key="1">
    <citation type="submission" date="2016-11" db="EMBL/GenBank/DDBJ databases">
        <title>Complete Genome Sequence of alachlor-degrading Sphingomonas sp. strain JJ-A5.</title>
        <authorList>
            <person name="Lee H."/>
            <person name="Ka J.-O."/>
        </authorList>
    </citation>
    <scope>NUCLEOTIDE SEQUENCE [LARGE SCALE GENOMIC DNA]</scope>
    <source>
        <strain evidence="4">JJ-A5</strain>
    </source>
</reference>
<evidence type="ECO:0000313" key="4">
    <source>
        <dbReference type="Proteomes" id="UP000182063"/>
    </source>
</evidence>
<proteinExistence type="predicted"/>
<dbReference type="KEGG" id="sphj:BSL82_05315"/>
<evidence type="ECO:0000313" key="3">
    <source>
        <dbReference type="EMBL" id="API58797.1"/>
    </source>
</evidence>
<dbReference type="PANTHER" id="PTHR30535">
    <property type="entry name" value="VITAMIN B12-BINDING PROTEIN"/>
    <property type="match status" value="1"/>
</dbReference>
<keyword evidence="4" id="KW-1185">Reference proteome</keyword>
<organism evidence="3 4">
    <name type="scientific">Tardibacter chloracetimidivorans</name>
    <dbReference type="NCBI Taxonomy" id="1921510"/>
    <lineage>
        <taxon>Bacteria</taxon>
        <taxon>Pseudomonadati</taxon>
        <taxon>Pseudomonadota</taxon>
        <taxon>Alphaproteobacteria</taxon>
        <taxon>Sphingomonadales</taxon>
        <taxon>Sphingomonadaceae</taxon>
        <taxon>Tardibacter</taxon>
    </lineage>
</organism>
<dbReference type="STRING" id="1921510.BSL82_05315"/>
<protein>
    <submittedName>
        <fullName evidence="3">Iron ABC transporter</fullName>
    </submittedName>
</protein>
<dbReference type="EMBL" id="CP018221">
    <property type="protein sequence ID" value="API58797.1"/>
    <property type="molecule type" value="Genomic_DNA"/>
</dbReference>
<dbReference type="PANTHER" id="PTHR30535:SF34">
    <property type="entry name" value="MOLYBDATE-BINDING PROTEIN MOLA"/>
    <property type="match status" value="1"/>
</dbReference>
<dbReference type="Gene3D" id="3.40.50.1980">
    <property type="entry name" value="Nitrogenase molybdenum iron protein domain"/>
    <property type="match status" value="2"/>
</dbReference>
<feature type="signal peptide" evidence="1">
    <location>
        <begin position="1"/>
        <end position="22"/>
    </location>
</feature>
<dbReference type="RefSeq" id="WP_072596350.1">
    <property type="nucleotide sequence ID" value="NZ_CP018221.1"/>
</dbReference>
<evidence type="ECO:0000256" key="1">
    <source>
        <dbReference type="SAM" id="SignalP"/>
    </source>
</evidence>
<feature type="chain" id="PRO_5012973230" evidence="1">
    <location>
        <begin position="23"/>
        <end position="279"/>
    </location>
</feature>
<evidence type="ECO:0000259" key="2">
    <source>
        <dbReference type="PROSITE" id="PS50983"/>
    </source>
</evidence>
<dbReference type="SUPFAM" id="SSF53807">
    <property type="entry name" value="Helical backbone' metal receptor"/>
    <property type="match status" value="1"/>
</dbReference>
<dbReference type="AlphaFoldDB" id="A0A1L3ZT46"/>
<dbReference type="InterPro" id="IPR050902">
    <property type="entry name" value="ABC_Transporter_SBP"/>
</dbReference>
<dbReference type="OrthoDB" id="1632039at2"/>
<sequence>MPRLVRLTVLAIAMACSVTAAAQPRRIVSMNMCADQLLIELADHSQIAALTELSRDPVLSFHADRAQSYPVAGGSAEEVLMLRPDLVVSPPFQRKEALSLLNGRSVKIVTVGFADSLEAIYADIRRLAGAIGHPARGEAMIRRMEADLERLSQDRPGKGRIAAYYQRRGYLTGTGTLIDEIMERAGLVNLAERLGRPALSRLSLEEMARSRPDFLLMESATRRVNDRGSEMLHHPALDHVVPPERRLYLPQAIAVCGGASYPLAVAMLADQIRRSDAGK</sequence>
<dbReference type="Pfam" id="PF01497">
    <property type="entry name" value="Peripla_BP_2"/>
    <property type="match status" value="1"/>
</dbReference>